<dbReference type="EMBL" id="QRGA01000021">
    <property type="protein sequence ID" value="RDU95255.1"/>
    <property type="molecule type" value="Genomic_DNA"/>
</dbReference>
<proteinExistence type="predicted"/>
<gene>
    <name evidence="1" type="ORF">DWV00_30185</name>
</gene>
<comment type="caution">
    <text evidence="1">The sequence shown here is derived from an EMBL/GenBank/DDBJ whole genome shotgun (WGS) entry which is preliminary data.</text>
</comment>
<name>A0A3D8JRA5_9BURK</name>
<sequence>MIKRKVTTFSNNEQKGRLSAKNFVNALEARLFPQLAPSTNPPTLFVMNPEGQAWREVPSVQQVTSMQGRALTFAVGLRFFQGGQSVATIILPVVLTSQGDDADFMFGASFQVTSSSSGGNYSHPALTAETLLAQAAASWNYERRGSEEIVVP</sequence>
<protein>
    <submittedName>
        <fullName evidence="1">Uncharacterized protein</fullName>
    </submittedName>
</protein>
<keyword evidence="2" id="KW-1185">Reference proteome</keyword>
<dbReference type="Proteomes" id="UP000256838">
    <property type="component" value="Unassembled WGS sequence"/>
</dbReference>
<reference evidence="1 2" key="1">
    <citation type="submission" date="2018-08" db="EMBL/GenBank/DDBJ databases">
        <title>Paraburkholderia sp. DHOM06 isolated from forest soil.</title>
        <authorList>
            <person name="Gao Z.-H."/>
            <person name="Qiu L.-H."/>
        </authorList>
    </citation>
    <scope>NUCLEOTIDE SEQUENCE [LARGE SCALE GENOMIC DNA]</scope>
    <source>
        <strain evidence="1 2">DHOM06</strain>
    </source>
</reference>
<accession>A0A3D8JRA5</accession>
<evidence type="ECO:0000313" key="2">
    <source>
        <dbReference type="Proteomes" id="UP000256838"/>
    </source>
</evidence>
<dbReference type="AlphaFoldDB" id="A0A3D8JRA5"/>
<evidence type="ECO:0000313" key="1">
    <source>
        <dbReference type="EMBL" id="RDU95255.1"/>
    </source>
</evidence>
<organism evidence="1 2">
    <name type="scientific">Trinickia dinghuensis</name>
    <dbReference type="NCBI Taxonomy" id="2291023"/>
    <lineage>
        <taxon>Bacteria</taxon>
        <taxon>Pseudomonadati</taxon>
        <taxon>Pseudomonadota</taxon>
        <taxon>Betaproteobacteria</taxon>
        <taxon>Burkholderiales</taxon>
        <taxon>Burkholderiaceae</taxon>
        <taxon>Trinickia</taxon>
    </lineage>
</organism>